<dbReference type="PANTHER" id="PTHR48111:SF35">
    <property type="entry name" value="TRANSCRIPTIONAL REGULATORY PROTEIN QSEB"/>
    <property type="match status" value="1"/>
</dbReference>
<dbReference type="PANTHER" id="PTHR48111">
    <property type="entry name" value="REGULATOR OF RPOS"/>
    <property type="match status" value="1"/>
</dbReference>
<evidence type="ECO:0000256" key="6">
    <source>
        <dbReference type="ARBA" id="ARBA00023125"/>
    </source>
</evidence>
<dbReference type="InterPro" id="IPR001867">
    <property type="entry name" value="OmpR/PhoB-type_DNA-bd"/>
</dbReference>
<keyword evidence="2" id="KW-0963">Cytoplasm</keyword>
<dbReference type="CDD" id="cd00383">
    <property type="entry name" value="trans_reg_C"/>
    <property type="match status" value="1"/>
</dbReference>
<dbReference type="PROSITE" id="PS51755">
    <property type="entry name" value="OMPR_PHOB"/>
    <property type="match status" value="1"/>
</dbReference>
<evidence type="ECO:0000256" key="2">
    <source>
        <dbReference type="ARBA" id="ARBA00022490"/>
    </source>
</evidence>
<feature type="DNA-binding region" description="OmpR/PhoB-type" evidence="9">
    <location>
        <begin position="124"/>
        <end position="218"/>
    </location>
</feature>
<accession>A0ABX0V5S1</accession>
<proteinExistence type="predicted"/>
<evidence type="ECO:0000256" key="1">
    <source>
        <dbReference type="ARBA" id="ARBA00004496"/>
    </source>
</evidence>
<organism evidence="12 13">
    <name type="scientific">Pseudochelatococcus lubricantis</name>
    <dbReference type="NCBI Taxonomy" id="1538102"/>
    <lineage>
        <taxon>Bacteria</taxon>
        <taxon>Pseudomonadati</taxon>
        <taxon>Pseudomonadota</taxon>
        <taxon>Alphaproteobacteria</taxon>
        <taxon>Hyphomicrobiales</taxon>
        <taxon>Chelatococcaceae</taxon>
        <taxon>Pseudochelatococcus</taxon>
    </lineage>
</organism>
<comment type="subcellular location">
    <subcellularLocation>
        <location evidence="1">Cytoplasm</location>
    </subcellularLocation>
</comment>
<dbReference type="PROSITE" id="PS50110">
    <property type="entry name" value="RESPONSE_REGULATORY"/>
    <property type="match status" value="1"/>
</dbReference>
<keyword evidence="4" id="KW-0902">Two-component regulatory system</keyword>
<dbReference type="Gene3D" id="1.10.10.10">
    <property type="entry name" value="Winged helix-like DNA-binding domain superfamily/Winged helix DNA-binding domain"/>
    <property type="match status" value="1"/>
</dbReference>
<dbReference type="Pfam" id="PF00486">
    <property type="entry name" value="Trans_reg_C"/>
    <property type="match status" value="1"/>
</dbReference>
<evidence type="ECO:0000256" key="5">
    <source>
        <dbReference type="ARBA" id="ARBA00023015"/>
    </source>
</evidence>
<dbReference type="InterPro" id="IPR001789">
    <property type="entry name" value="Sig_transdc_resp-reg_receiver"/>
</dbReference>
<feature type="domain" description="OmpR/PhoB-type" evidence="11">
    <location>
        <begin position="124"/>
        <end position="218"/>
    </location>
</feature>
<keyword evidence="13" id="KW-1185">Reference proteome</keyword>
<feature type="modified residue" description="4-aspartylphosphate" evidence="8">
    <location>
        <position position="51"/>
    </location>
</feature>
<gene>
    <name evidence="12" type="ORF">FHS82_003710</name>
</gene>
<dbReference type="GO" id="GO:0003677">
    <property type="term" value="F:DNA binding"/>
    <property type="evidence" value="ECO:0007669"/>
    <property type="project" value="UniProtKB-KW"/>
</dbReference>
<name>A0ABX0V5S1_9HYPH</name>
<sequence>MRILLVEDDDMIARALTTALGSEGFSVDHVASGELALEALQSGGHGVALLDLGLPEIDGLDVLARARRSGVETPIIVVTARDALESRIHGLDIGADDYIVKPFEVSELSARIRAVLRRHAGKAVSRLDAGEVSLDLASHTVFYRGLEAMLPSREFALVQALVERPGMIFSRDVLEEKLYGWGEEVESNAIDVLIYYVRKKFDKDIIRNVRGAGWMIPR</sequence>
<dbReference type="CDD" id="cd17624">
    <property type="entry name" value="REC_OmpR_PmrA-like"/>
    <property type="match status" value="1"/>
</dbReference>
<evidence type="ECO:0000256" key="4">
    <source>
        <dbReference type="ARBA" id="ARBA00023012"/>
    </source>
</evidence>
<evidence type="ECO:0000256" key="8">
    <source>
        <dbReference type="PROSITE-ProRule" id="PRU00169"/>
    </source>
</evidence>
<evidence type="ECO:0000256" key="3">
    <source>
        <dbReference type="ARBA" id="ARBA00022553"/>
    </source>
</evidence>
<reference evidence="12 13" key="1">
    <citation type="submission" date="2020-03" db="EMBL/GenBank/DDBJ databases">
        <title>Genomic Encyclopedia of Type Strains, Phase IV (KMG-IV): sequencing the most valuable type-strain genomes for metagenomic binning, comparative biology and taxonomic classification.</title>
        <authorList>
            <person name="Goeker M."/>
        </authorList>
    </citation>
    <scope>NUCLEOTIDE SEQUENCE [LARGE SCALE GENOMIC DNA]</scope>
    <source>
        <strain evidence="12 13">DSM 103870</strain>
    </source>
</reference>
<dbReference type="RefSeq" id="WP_166955650.1">
    <property type="nucleotide sequence ID" value="NZ_JAASQI010000011.1"/>
</dbReference>
<keyword evidence="5" id="KW-0805">Transcription regulation</keyword>
<dbReference type="SUPFAM" id="SSF52172">
    <property type="entry name" value="CheY-like"/>
    <property type="match status" value="1"/>
</dbReference>
<evidence type="ECO:0000313" key="12">
    <source>
        <dbReference type="EMBL" id="NIJ59849.1"/>
    </source>
</evidence>
<evidence type="ECO:0000259" key="10">
    <source>
        <dbReference type="PROSITE" id="PS50110"/>
    </source>
</evidence>
<dbReference type="SMART" id="SM00448">
    <property type="entry name" value="REC"/>
    <property type="match status" value="1"/>
</dbReference>
<keyword evidence="3 8" id="KW-0597">Phosphoprotein</keyword>
<dbReference type="InterPro" id="IPR036388">
    <property type="entry name" value="WH-like_DNA-bd_sf"/>
</dbReference>
<comment type="caution">
    <text evidence="12">The sequence shown here is derived from an EMBL/GenBank/DDBJ whole genome shotgun (WGS) entry which is preliminary data.</text>
</comment>
<keyword evidence="7" id="KW-0804">Transcription</keyword>
<protein>
    <submittedName>
        <fullName evidence="12">DNA-binding response OmpR family regulator</fullName>
    </submittedName>
</protein>
<dbReference type="Pfam" id="PF00072">
    <property type="entry name" value="Response_reg"/>
    <property type="match status" value="1"/>
</dbReference>
<evidence type="ECO:0000256" key="7">
    <source>
        <dbReference type="ARBA" id="ARBA00023163"/>
    </source>
</evidence>
<keyword evidence="6 9" id="KW-0238">DNA-binding</keyword>
<dbReference type="Gene3D" id="6.10.250.690">
    <property type="match status" value="1"/>
</dbReference>
<evidence type="ECO:0000259" key="11">
    <source>
        <dbReference type="PROSITE" id="PS51755"/>
    </source>
</evidence>
<feature type="domain" description="Response regulatory" evidence="10">
    <location>
        <begin position="2"/>
        <end position="116"/>
    </location>
</feature>
<dbReference type="Proteomes" id="UP001429580">
    <property type="component" value="Unassembled WGS sequence"/>
</dbReference>
<dbReference type="SMART" id="SM00862">
    <property type="entry name" value="Trans_reg_C"/>
    <property type="match status" value="1"/>
</dbReference>
<dbReference type="InterPro" id="IPR039420">
    <property type="entry name" value="WalR-like"/>
</dbReference>
<dbReference type="EMBL" id="JAASQI010000011">
    <property type="protein sequence ID" value="NIJ59849.1"/>
    <property type="molecule type" value="Genomic_DNA"/>
</dbReference>
<evidence type="ECO:0000256" key="9">
    <source>
        <dbReference type="PROSITE-ProRule" id="PRU01091"/>
    </source>
</evidence>
<dbReference type="Gene3D" id="3.40.50.2300">
    <property type="match status" value="1"/>
</dbReference>
<dbReference type="InterPro" id="IPR011006">
    <property type="entry name" value="CheY-like_superfamily"/>
</dbReference>
<evidence type="ECO:0000313" key="13">
    <source>
        <dbReference type="Proteomes" id="UP001429580"/>
    </source>
</evidence>